<dbReference type="InterPro" id="IPR006566">
    <property type="entry name" value="FBD"/>
</dbReference>
<evidence type="ECO:0000313" key="2">
    <source>
        <dbReference type="EMBL" id="RZC58073.1"/>
    </source>
</evidence>
<dbReference type="Pfam" id="PF08387">
    <property type="entry name" value="FBD"/>
    <property type="match status" value="1"/>
</dbReference>
<dbReference type="PANTHER" id="PTHR31900:SF30">
    <property type="entry name" value="SUPERFAMILY PROTEIN, PUTATIVE-RELATED"/>
    <property type="match status" value="1"/>
</dbReference>
<feature type="non-terminal residue" evidence="2">
    <location>
        <position position="1"/>
    </location>
</feature>
<dbReference type="Gramene" id="RZC58073">
    <property type="protein sequence ID" value="RZC58073"/>
    <property type="gene ID" value="C5167_005378"/>
</dbReference>
<dbReference type="EMBL" id="CM010718">
    <property type="protein sequence ID" value="RZC58073.1"/>
    <property type="molecule type" value="Genomic_DNA"/>
</dbReference>
<gene>
    <name evidence="2" type="ORF">C5167_005378</name>
</gene>
<proteinExistence type="predicted"/>
<dbReference type="Proteomes" id="UP000316621">
    <property type="component" value="Chromosome 4"/>
</dbReference>
<name>A0A4Y7JAD8_PAPSO</name>
<dbReference type="InterPro" id="IPR050232">
    <property type="entry name" value="FBL13/AtMIF1-like"/>
</dbReference>
<accession>A0A4Y7JAD8</accession>
<feature type="domain" description="FBD" evidence="1">
    <location>
        <begin position="168"/>
        <end position="197"/>
    </location>
</feature>
<keyword evidence="3" id="KW-1185">Reference proteome</keyword>
<dbReference type="AlphaFoldDB" id="A0A4Y7JAD8"/>
<protein>
    <recommendedName>
        <fullName evidence="1">FBD domain-containing protein</fullName>
    </recommendedName>
</protein>
<evidence type="ECO:0000259" key="1">
    <source>
        <dbReference type="Pfam" id="PF08387"/>
    </source>
</evidence>
<dbReference type="PANTHER" id="PTHR31900">
    <property type="entry name" value="F-BOX/RNI SUPERFAMILY PROTEIN-RELATED"/>
    <property type="match status" value="1"/>
</dbReference>
<evidence type="ECO:0000313" key="3">
    <source>
        <dbReference type="Proteomes" id="UP000316621"/>
    </source>
</evidence>
<organism evidence="2 3">
    <name type="scientific">Papaver somniferum</name>
    <name type="common">Opium poppy</name>
    <dbReference type="NCBI Taxonomy" id="3469"/>
    <lineage>
        <taxon>Eukaryota</taxon>
        <taxon>Viridiplantae</taxon>
        <taxon>Streptophyta</taxon>
        <taxon>Embryophyta</taxon>
        <taxon>Tracheophyta</taxon>
        <taxon>Spermatophyta</taxon>
        <taxon>Magnoliopsida</taxon>
        <taxon>Ranunculales</taxon>
        <taxon>Papaveraceae</taxon>
        <taxon>Papaveroideae</taxon>
        <taxon>Papaver</taxon>
    </lineage>
</organism>
<reference evidence="2 3" key="1">
    <citation type="journal article" date="2018" name="Science">
        <title>The opium poppy genome and morphinan production.</title>
        <authorList>
            <person name="Guo L."/>
            <person name="Winzer T."/>
            <person name="Yang X."/>
            <person name="Li Y."/>
            <person name="Ning Z."/>
            <person name="He Z."/>
            <person name="Teodor R."/>
            <person name="Lu Y."/>
            <person name="Bowser T.A."/>
            <person name="Graham I.A."/>
            <person name="Ye K."/>
        </authorList>
    </citation>
    <scope>NUCLEOTIDE SEQUENCE [LARGE SCALE GENOMIC DNA]</scope>
    <source>
        <strain evidence="3">cv. HN1</strain>
        <tissue evidence="2">Leaves</tissue>
    </source>
</reference>
<sequence>IIEVMGLKRKKQHEGSSNMVRGEDRISRLPDPLLHHILSSFHSRTSYVPIDIDAPSLEVFQHKGTLAEVYDLHSFPSLIDANISLSDINDWIDEDENIATNLLVHLFNVKRLVAGSCFLGALSHVDDDVFYELPSFDKLTCLEVVWNSPDLGIDARLCGEDNGWKLTRVPECLLSHLRVLEFRQFSGDQRELGASSYKCFQGPQIASNCCGVKCIPSVAQDEEQAEAYAALEAFKWPRMWE</sequence>